<sequence>MAPFAPDEVFFYIARGLQGCGSAAMVPSAVGLLASTFPSGPRRSHAFISYTAASAVGSVLGNLAGGFIGGYLSWKWIFWTSSCMVALVIVAGYVFIPSDKHERYPGNESSRYVDWTGGFLISAGLALLLIAVSQANELGWDNFLIPGLVVISAMLILCFISWQRTMERNPERRPLIKISLFENPGFSSAFLIISCFYGSFNSFLVFASLL</sequence>
<name>A0ACC2J832_9PEZI</name>
<reference evidence="1" key="1">
    <citation type="submission" date="2022-11" db="EMBL/GenBank/DDBJ databases">
        <title>Genome Sequence of Nemania bipapillata.</title>
        <authorList>
            <person name="Buettner E."/>
        </authorList>
    </citation>
    <scope>NUCLEOTIDE SEQUENCE</scope>
    <source>
        <strain evidence="1">CP14</strain>
    </source>
</reference>
<accession>A0ACC2J832</accession>
<comment type="caution">
    <text evidence="1">The sequence shown here is derived from an EMBL/GenBank/DDBJ whole genome shotgun (WGS) entry which is preliminary data.</text>
</comment>
<evidence type="ECO:0000313" key="1">
    <source>
        <dbReference type="EMBL" id="KAJ8123328.1"/>
    </source>
</evidence>
<organism evidence="1 2">
    <name type="scientific">Nemania bipapillata</name>
    <dbReference type="NCBI Taxonomy" id="110536"/>
    <lineage>
        <taxon>Eukaryota</taxon>
        <taxon>Fungi</taxon>
        <taxon>Dikarya</taxon>
        <taxon>Ascomycota</taxon>
        <taxon>Pezizomycotina</taxon>
        <taxon>Sordariomycetes</taxon>
        <taxon>Xylariomycetidae</taxon>
        <taxon>Xylariales</taxon>
        <taxon>Xylariaceae</taxon>
        <taxon>Nemania</taxon>
    </lineage>
</organism>
<protein>
    <submittedName>
        <fullName evidence="1">Uncharacterized protein</fullName>
    </submittedName>
</protein>
<keyword evidence="2" id="KW-1185">Reference proteome</keyword>
<gene>
    <name evidence="1" type="ORF">ONZ43_g699</name>
</gene>
<proteinExistence type="predicted"/>
<evidence type="ECO:0000313" key="2">
    <source>
        <dbReference type="Proteomes" id="UP001153334"/>
    </source>
</evidence>
<dbReference type="Proteomes" id="UP001153334">
    <property type="component" value="Unassembled WGS sequence"/>
</dbReference>
<dbReference type="EMBL" id="JAPESX010000097">
    <property type="protein sequence ID" value="KAJ8123328.1"/>
    <property type="molecule type" value="Genomic_DNA"/>
</dbReference>